<comment type="caution">
    <text evidence="3">The sequence shown here is derived from an EMBL/GenBank/DDBJ whole genome shotgun (WGS) entry which is preliminary data.</text>
</comment>
<gene>
    <name evidence="3" type="ORF">QE382_002336</name>
</gene>
<dbReference type="PANTHER" id="PTHR43057">
    <property type="entry name" value="ARSENITE EFFLUX TRANSPORTER"/>
    <property type="match status" value="1"/>
</dbReference>
<dbReference type="EMBL" id="JAUTBA010000001">
    <property type="protein sequence ID" value="MDQ1150352.1"/>
    <property type="molecule type" value="Genomic_DNA"/>
</dbReference>
<organism evidence="3 4">
    <name type="scientific">Sphingobacterium zeae</name>
    <dbReference type="NCBI Taxonomy" id="1776859"/>
    <lineage>
        <taxon>Bacteria</taxon>
        <taxon>Pseudomonadati</taxon>
        <taxon>Bacteroidota</taxon>
        <taxon>Sphingobacteriia</taxon>
        <taxon>Sphingobacteriales</taxon>
        <taxon>Sphingobacteriaceae</taxon>
        <taxon>Sphingobacterium</taxon>
    </lineage>
</organism>
<keyword evidence="4" id="KW-1185">Reference proteome</keyword>
<sequence>MFSLKGEMILQLPFDVLRIAVPLVIYFALMFVVSFIAGKKVGADYSQSTAMKIRLTSAARFKFGG</sequence>
<proteinExistence type="predicted"/>
<dbReference type="RefSeq" id="WP_370877876.1">
    <property type="nucleotide sequence ID" value="NZ_JAUTBA010000001.1"/>
</dbReference>
<keyword evidence="2" id="KW-0472">Membrane</keyword>
<dbReference type="InterPro" id="IPR004706">
    <property type="entry name" value="Arsenical-R_Acr3"/>
</dbReference>
<evidence type="ECO:0000256" key="2">
    <source>
        <dbReference type="SAM" id="Phobius"/>
    </source>
</evidence>
<protein>
    <submittedName>
        <fullName evidence="3">ACR3 family arsenite efflux pump ArsB</fullName>
    </submittedName>
</protein>
<keyword evidence="2" id="KW-0812">Transmembrane</keyword>
<name>A0ABU0U5W2_9SPHI</name>
<evidence type="ECO:0000313" key="3">
    <source>
        <dbReference type="EMBL" id="MDQ1150352.1"/>
    </source>
</evidence>
<accession>A0ABU0U5W2</accession>
<keyword evidence="1" id="KW-0813">Transport</keyword>
<keyword evidence="2" id="KW-1133">Transmembrane helix</keyword>
<evidence type="ECO:0000256" key="1">
    <source>
        <dbReference type="ARBA" id="ARBA00022448"/>
    </source>
</evidence>
<feature type="transmembrane region" description="Helical" evidence="2">
    <location>
        <begin position="20"/>
        <end position="38"/>
    </location>
</feature>
<reference evidence="3 4" key="1">
    <citation type="submission" date="2023-07" db="EMBL/GenBank/DDBJ databases">
        <title>Functional and genomic diversity of the sorghum phyllosphere microbiome.</title>
        <authorList>
            <person name="Shade A."/>
        </authorList>
    </citation>
    <scope>NUCLEOTIDE SEQUENCE [LARGE SCALE GENOMIC DNA]</scope>
    <source>
        <strain evidence="3 4">SORGH_AS_0892</strain>
    </source>
</reference>
<dbReference type="PANTHER" id="PTHR43057:SF1">
    <property type="entry name" value="ARSENICAL-RESISTANCE PROTEIN 3"/>
    <property type="match status" value="1"/>
</dbReference>
<dbReference type="Proteomes" id="UP001244640">
    <property type="component" value="Unassembled WGS sequence"/>
</dbReference>
<evidence type="ECO:0000313" key="4">
    <source>
        <dbReference type="Proteomes" id="UP001244640"/>
    </source>
</evidence>